<evidence type="ECO:0000313" key="2">
    <source>
        <dbReference type="Proteomes" id="UP000032552"/>
    </source>
</evidence>
<evidence type="ECO:0000313" key="1">
    <source>
        <dbReference type="EMBL" id="GAN37083.1"/>
    </source>
</evidence>
<dbReference type="Proteomes" id="UP000032552">
    <property type="component" value="Unassembled WGS sequence"/>
</dbReference>
<sequence>MPWIKIKKLSLNQVLKLIIGTIIGLFVLGHLTPTLAVRTQLLMHGYFQSAFCAKIARSSENTYAPAYSHDNDGTVYYVKPSPVSHEELKMTSARPNRYAVQTFGLSFATMTWYN</sequence>
<proteinExistence type="predicted"/>
<name>A0A0C9QEM8_LACPA</name>
<organism evidence="1 2">
    <name type="scientific">Lacticaseibacillus paracasei NRIC 0644</name>
    <dbReference type="NCBI Taxonomy" id="1435038"/>
    <lineage>
        <taxon>Bacteria</taxon>
        <taxon>Bacillati</taxon>
        <taxon>Bacillota</taxon>
        <taxon>Bacilli</taxon>
        <taxon>Lactobacillales</taxon>
        <taxon>Lactobacillaceae</taxon>
        <taxon>Lacticaseibacillus</taxon>
    </lineage>
</organism>
<comment type="caution">
    <text evidence="1">The sequence shown here is derived from an EMBL/GenBank/DDBJ whole genome shotgun (WGS) entry which is preliminary data.</text>
</comment>
<gene>
    <name evidence="1" type="ORF">LC0644_1672</name>
</gene>
<dbReference type="EMBL" id="BAYM01000096">
    <property type="protein sequence ID" value="GAN37083.1"/>
    <property type="molecule type" value="Genomic_DNA"/>
</dbReference>
<protein>
    <submittedName>
        <fullName evidence="1">Uncharacterized protein</fullName>
    </submittedName>
</protein>
<reference evidence="2" key="1">
    <citation type="submission" date="2014-05" db="EMBL/GenBank/DDBJ databases">
        <title>Whole genome sequencing of Lactobacillus casei NRIC0644.</title>
        <authorList>
            <person name="Atarashi H."/>
            <person name="Yoshida Y."/>
            <person name="Fujimura S."/>
            <person name="Tanaka N."/>
            <person name="Shiwa Y."/>
            <person name="Yoshikawa H."/>
            <person name="Okada S."/>
            <person name="Nakagawa J."/>
        </authorList>
    </citation>
    <scope>NUCLEOTIDE SEQUENCE [LARGE SCALE GENOMIC DNA]</scope>
    <source>
        <strain evidence="2">NRIC0644</strain>
    </source>
</reference>
<dbReference type="AlphaFoldDB" id="A0A0C9QEM8"/>
<dbReference type="RefSeq" id="WP_045625483.1">
    <property type="nucleotide sequence ID" value="NZ_BAYM01000096.1"/>
</dbReference>
<accession>A0A0C9QEM8</accession>